<dbReference type="InterPro" id="IPR052798">
    <property type="entry name" value="Giardia_VSA"/>
</dbReference>
<feature type="region of interest" description="Disordered" evidence="1">
    <location>
        <begin position="1"/>
        <end position="110"/>
    </location>
</feature>
<evidence type="ECO:0000313" key="3">
    <source>
        <dbReference type="Proteomes" id="UP000008141"/>
    </source>
</evidence>
<dbReference type="InterPro" id="IPR009030">
    <property type="entry name" value="Growth_fac_rcpt_cys_sf"/>
</dbReference>
<dbReference type="RefSeq" id="XP_005850584.1">
    <property type="nucleotide sequence ID" value="XM_005850522.1"/>
</dbReference>
<reference evidence="2 3" key="1">
    <citation type="journal article" date="2010" name="Plant Cell">
        <title>The Chlorella variabilis NC64A genome reveals adaptation to photosymbiosis, coevolution with viruses, and cryptic sex.</title>
        <authorList>
            <person name="Blanc G."/>
            <person name="Duncan G."/>
            <person name="Agarkova I."/>
            <person name="Borodovsky M."/>
            <person name="Gurnon J."/>
            <person name="Kuo A."/>
            <person name="Lindquist E."/>
            <person name="Lucas S."/>
            <person name="Pangilinan J."/>
            <person name="Polle J."/>
            <person name="Salamov A."/>
            <person name="Terry A."/>
            <person name="Yamada T."/>
            <person name="Dunigan D.D."/>
            <person name="Grigoriev I.V."/>
            <person name="Claverie J.M."/>
            <person name="Van Etten J.L."/>
        </authorList>
    </citation>
    <scope>NUCLEOTIDE SEQUENCE [LARGE SCALE GENOMIC DNA]</scope>
    <source>
        <strain evidence="2 3">NC64A</strain>
    </source>
</reference>
<gene>
    <name evidence="2" type="ORF">CHLNCDRAFT_140503</name>
</gene>
<feature type="compositionally biased region" description="Low complexity" evidence="1">
    <location>
        <begin position="1"/>
        <end position="30"/>
    </location>
</feature>
<dbReference type="STRING" id="554065.E1Z5I9"/>
<dbReference type="SUPFAM" id="SSF57184">
    <property type="entry name" value="Growth factor receptor domain"/>
    <property type="match status" value="2"/>
</dbReference>
<keyword evidence="3" id="KW-1185">Reference proteome</keyword>
<dbReference type="KEGG" id="cvr:CHLNCDRAFT_140503"/>
<protein>
    <submittedName>
        <fullName evidence="2">Uncharacterized protein</fullName>
    </submittedName>
</protein>
<dbReference type="GeneID" id="17358066"/>
<dbReference type="AlphaFoldDB" id="E1Z5I9"/>
<dbReference type="Proteomes" id="UP000008141">
    <property type="component" value="Unassembled WGS sequence"/>
</dbReference>
<evidence type="ECO:0000256" key="1">
    <source>
        <dbReference type="SAM" id="MobiDB-lite"/>
    </source>
</evidence>
<proteinExistence type="predicted"/>
<sequence length="458" mass="50790">MAAGEGASGGARSQDAPQDVQQDGAAAVQQKPVVKRYRRAELDEEEEQRTLLENGEDDYEEYVPLKKRRQMEEQERLARMGRAPQPTSQAHPGGGQGGEDHGSQVPPETEQERLLKEEADIMRQVTQKQALKTYKELAKDISYSRSINTGWKPPLKYRLMSDEEHQDENCAVCSPSPDKCQKCMKRPAWAEYAESDYGPVYMDREGNCRECTHMVGYGCKACDQDGKCKHCDPDTGRVLRNGACVPCDGLVEHCYECTAKGKCTACEDGFHLRGGKCVPCDRVDPFCEYWESTPCIPNCLKCSRDGRCRTCASGFRLVGSKCVECRDYSSCCLVPLCDSCLTPTKCAACASYTYFGNGEVDTGVYKDAKTGQCRQCQRGCSECADPLCVECDAATQKKCSSCREFSPTPPYVGVYMDARGKCHECTVKGCELCGIDGRCRRCEYGYSKVKPEGKCMVV</sequence>
<dbReference type="PANTHER" id="PTHR23275:SF100">
    <property type="entry name" value="EGF-LIKE DOMAIN-CONTAINING PROTEIN"/>
    <property type="match status" value="1"/>
</dbReference>
<name>E1Z5I9_CHLVA</name>
<organism evidence="3">
    <name type="scientific">Chlorella variabilis</name>
    <name type="common">Green alga</name>
    <dbReference type="NCBI Taxonomy" id="554065"/>
    <lineage>
        <taxon>Eukaryota</taxon>
        <taxon>Viridiplantae</taxon>
        <taxon>Chlorophyta</taxon>
        <taxon>core chlorophytes</taxon>
        <taxon>Trebouxiophyceae</taxon>
        <taxon>Chlorellales</taxon>
        <taxon>Chlorellaceae</taxon>
        <taxon>Chlorella clade</taxon>
        <taxon>Chlorella</taxon>
    </lineage>
</organism>
<evidence type="ECO:0000313" key="2">
    <source>
        <dbReference type="EMBL" id="EFN58482.1"/>
    </source>
</evidence>
<dbReference type="PANTHER" id="PTHR23275">
    <property type="entry name" value="CABRIOLET.-RELATED"/>
    <property type="match status" value="1"/>
</dbReference>
<dbReference type="SMART" id="SM00261">
    <property type="entry name" value="FU"/>
    <property type="match status" value="3"/>
</dbReference>
<dbReference type="EMBL" id="GL433837">
    <property type="protein sequence ID" value="EFN58482.1"/>
    <property type="molecule type" value="Genomic_DNA"/>
</dbReference>
<dbReference type="Gene3D" id="2.10.220.10">
    <property type="entry name" value="Hormone Receptor, Insulin-like Growth Factor Receptor 1, Chain A, domain 2"/>
    <property type="match status" value="1"/>
</dbReference>
<dbReference type="InterPro" id="IPR006212">
    <property type="entry name" value="Furin_repeat"/>
</dbReference>
<accession>E1Z5I9</accession>
<dbReference type="eggNOG" id="KOG0341">
    <property type="taxonomic scope" value="Eukaryota"/>
</dbReference>
<dbReference type="OrthoDB" id="300641at2759"/>
<dbReference type="InParanoid" id="E1Z5I9"/>